<dbReference type="AlphaFoldDB" id="A0A3L7K425"/>
<name>A0A3L7K425_9BACI</name>
<sequence>MVIERSRKPLKTLTKRSVKTCEELLREFADEEQAATPEIIRYTGVGKRDVYNITAPFEDDGELVIAGRVEERDSEHSNVYFFVKRGDEWIPREGAPVFELQDPFITRIKGELIVGGVQIFPHPTVQDALGWRTVFLKGKTISELKEFAKGPDGMKDIRLVELKDGSIGVLTRPQGEKGGRGKIGFTNIESMDELSIERIEEAPLLKGQFVEEEWGGANEAHLLSNGLIGVLGHIASFEDAGDRHYYPMAFALDPAAGAISDIKLIAARKLFLQGPAKRPDLVDVVFSGGLVRKEDGTADLYAGISDAGAQKITIPDPFLEYEA</sequence>
<dbReference type="Pfam" id="PF08950">
    <property type="entry name" value="DUF1861"/>
    <property type="match status" value="1"/>
</dbReference>
<dbReference type="Proteomes" id="UP000276770">
    <property type="component" value="Unassembled WGS sequence"/>
</dbReference>
<proteinExistence type="predicted"/>
<dbReference type="InterPro" id="IPR015045">
    <property type="entry name" value="MPT-1-like_LmxM"/>
</dbReference>
<dbReference type="PANTHER" id="PTHR37036">
    <property type="match status" value="1"/>
</dbReference>
<dbReference type="SUPFAM" id="SSF75005">
    <property type="entry name" value="Arabinanase/levansucrase/invertase"/>
    <property type="match status" value="1"/>
</dbReference>
<dbReference type="OrthoDB" id="7544904at2"/>
<dbReference type="InterPro" id="IPR023296">
    <property type="entry name" value="Glyco_hydro_beta-prop_sf"/>
</dbReference>
<protein>
    <submittedName>
        <fullName evidence="1">DUF1861 family protein</fullName>
    </submittedName>
</protein>
<gene>
    <name evidence="1" type="ORF">D9X91_06575</name>
</gene>
<dbReference type="EMBL" id="RCVZ01000003">
    <property type="protein sequence ID" value="RLQ96761.1"/>
    <property type="molecule type" value="Genomic_DNA"/>
</dbReference>
<dbReference type="PANTHER" id="PTHR37036:SF2">
    <property type="entry name" value="DUF1861 FAMILY PROTEIN"/>
    <property type="match status" value="1"/>
</dbReference>
<dbReference type="Gene3D" id="2.115.10.20">
    <property type="entry name" value="Glycosyl hydrolase domain, family 43"/>
    <property type="match status" value="1"/>
</dbReference>
<keyword evidence="2" id="KW-1185">Reference proteome</keyword>
<reference evidence="1 2" key="1">
    <citation type="submission" date="2018-10" db="EMBL/GenBank/DDBJ databases">
        <title>Falsibacillus sp. genome draft.</title>
        <authorList>
            <person name="Shi S."/>
        </authorList>
    </citation>
    <scope>NUCLEOTIDE SEQUENCE [LARGE SCALE GENOMIC DNA]</scope>
    <source>
        <strain evidence="1 2">GY 10110</strain>
    </source>
</reference>
<evidence type="ECO:0000313" key="1">
    <source>
        <dbReference type="EMBL" id="RLQ96761.1"/>
    </source>
</evidence>
<evidence type="ECO:0000313" key="2">
    <source>
        <dbReference type="Proteomes" id="UP000276770"/>
    </source>
</evidence>
<accession>A0A3L7K425</accession>
<comment type="caution">
    <text evidence="1">The sequence shown here is derived from an EMBL/GenBank/DDBJ whole genome shotgun (WGS) entry which is preliminary data.</text>
</comment>
<organism evidence="1 2">
    <name type="scientific">Falsibacillus albus</name>
    <dbReference type="NCBI Taxonomy" id="2478915"/>
    <lineage>
        <taxon>Bacteria</taxon>
        <taxon>Bacillati</taxon>
        <taxon>Bacillota</taxon>
        <taxon>Bacilli</taxon>
        <taxon>Bacillales</taxon>
        <taxon>Bacillaceae</taxon>
        <taxon>Falsibacillus</taxon>
    </lineage>
</organism>